<dbReference type="EMBL" id="HG994588">
    <property type="protein sequence ID" value="CAF3034018.1"/>
    <property type="molecule type" value="Genomic_DNA"/>
</dbReference>
<organism evidence="1 2">
    <name type="scientific">Lepeophtheirus salmonis</name>
    <name type="common">Salmon louse</name>
    <name type="synonym">Caligus salmonis</name>
    <dbReference type="NCBI Taxonomy" id="72036"/>
    <lineage>
        <taxon>Eukaryota</taxon>
        <taxon>Metazoa</taxon>
        <taxon>Ecdysozoa</taxon>
        <taxon>Arthropoda</taxon>
        <taxon>Crustacea</taxon>
        <taxon>Multicrustacea</taxon>
        <taxon>Hexanauplia</taxon>
        <taxon>Copepoda</taxon>
        <taxon>Siphonostomatoida</taxon>
        <taxon>Caligidae</taxon>
        <taxon>Lepeophtheirus</taxon>
    </lineage>
</organism>
<accession>A0A7R8HDF2</accession>
<dbReference type="Proteomes" id="UP000675881">
    <property type="component" value="Chromosome 9"/>
</dbReference>
<protein>
    <submittedName>
        <fullName evidence="1">(salmon louse) hypothetical protein</fullName>
    </submittedName>
</protein>
<dbReference type="AlphaFoldDB" id="A0A7R8HDF2"/>
<keyword evidence="2" id="KW-1185">Reference proteome</keyword>
<proteinExistence type="predicted"/>
<reference evidence="1" key="1">
    <citation type="submission" date="2021-02" db="EMBL/GenBank/DDBJ databases">
        <authorList>
            <person name="Bekaert M."/>
        </authorList>
    </citation>
    <scope>NUCLEOTIDE SEQUENCE</scope>
    <source>
        <strain evidence="1">IoA-00</strain>
    </source>
</reference>
<sequence>MIGSKTLAAGILLLALIQSSYGTSFVTNIFNLPNEVTSWKCFGQTLSENPKNGEVYTFDYDLCWTGLIIAKLLFLFLYPTFGGQFFASDDEEPVSSETPEIKRYGHLMGMDFNNPYEYAEDPSTFARRELSLGERLSTAFRSLKSDARNVVRYERKRYPEDYLFQGGNK</sequence>
<evidence type="ECO:0000313" key="2">
    <source>
        <dbReference type="Proteomes" id="UP000675881"/>
    </source>
</evidence>
<gene>
    <name evidence="1" type="ORF">LSAA_14778</name>
</gene>
<evidence type="ECO:0000313" key="1">
    <source>
        <dbReference type="EMBL" id="CAF3034018.1"/>
    </source>
</evidence>
<name>A0A7R8HDF2_LEPSM</name>